<sequence length="898" mass="101723">MQEEIRQQVLSRVERDYGLKHRAGTPYMRGGKCPHCGKKELYTSHLTPWVLRCGRQAKCGQEVRVRDLYDDLFDDYSKHNPQTPQAPHAAADAYLATGRGFNVKPLQGLYTQEDYYDRAKRQGTATVRFPLVKGGWWERLIDRPHRFGKMKARFAPGESYAGVWWGAAALDQLRTAHEVWIVEGIFDAIALLQRGICAVAAMSSNAYPELSLKELRDARPNDLPVLVWALDNEPGARGYTAKHVRRAEKLGYRCKAAQIEQTGEKKTDWNDLHLRAQAAEDGDSQWQADIDLALHNGALLLARTAMDKGLIMYEREKNTEFHLEHNSRLYWFEFDALRYEKLCRERTVDRDLGSEDELEAEDLAKIQRASASIREIANCYPEALYFQKHEATDESWYFFRVDFPHDAPSVKGTFTGAQIASATEFKKRLLSLAQGALFSGTGKHLDRVMGAQTFGIKNVATVDFVGYSPDHKAYILGDLAVRNGEVTMANAEDYFEFPKLRIKTTQRSIRMDIQRDHEAYRTEWLQWLWTCFGTNGMVALTFWFGSLFANQIRTAHKSFPFLEATGEAGAGKTTLLTFLWKLLARSDYEGFDPAKSSKAGRARAMGQTSGMPVVLLEADRDAPDKAHAKSFEWDELKDYYGGGTLATRGVRNGGNETYEPPFRGTIVISQNAAVDASEAIMTRIVKLHFRKPNATTESRLAADNLNALQVEDLSHFLIKAVRAEAQVMEKFGERVRFYEAKLRENKDLRMERLIKNHSQMLALLDGLRLVIDIPEDMVTATRKALVAMAMERQSAVSADHPLVNEFWEAYEYLESLGNGERPVVNHSRDPQRIAVNLNDFIAKAAHHSQPVADLKLLRAYLRDSRRYKLVDPNLTVNSAIKTNSTGGGVAVRCWVFKK</sequence>
<dbReference type="CDD" id="cd01029">
    <property type="entry name" value="TOPRIM_primases"/>
    <property type="match status" value="1"/>
</dbReference>
<accession>A0AAJ2TTM3</accession>
<dbReference type="Gene3D" id="3.40.1360.10">
    <property type="match status" value="1"/>
</dbReference>
<dbReference type="AlphaFoldDB" id="A0AAJ2TTM3"/>
<dbReference type="RefSeq" id="WP_322540460.1">
    <property type="nucleotide sequence ID" value="NZ_JAXRVB010000007.1"/>
</dbReference>
<protein>
    <submittedName>
        <fullName evidence="1">Toprim domain-containing protein</fullName>
    </submittedName>
</protein>
<evidence type="ECO:0000313" key="2">
    <source>
        <dbReference type="Proteomes" id="UP001288387"/>
    </source>
</evidence>
<dbReference type="Proteomes" id="UP001288387">
    <property type="component" value="Unassembled WGS sequence"/>
</dbReference>
<evidence type="ECO:0000313" key="1">
    <source>
        <dbReference type="EMBL" id="MDZ5764605.1"/>
    </source>
</evidence>
<dbReference type="InterPro" id="IPR034154">
    <property type="entry name" value="TOPRIM_DnaG/twinkle"/>
</dbReference>
<reference evidence="1" key="1">
    <citation type="submission" date="2023-12" db="EMBL/GenBank/DDBJ databases">
        <title>'Antibacterial potential of Stenotrophomonas maltophilia cystic fibrosis isolates' (manuscript under preparation).</title>
        <authorList>
            <person name="Crisan C.V."/>
            <person name="Pettis M."/>
            <person name="Goldberg J.B."/>
        </authorList>
    </citation>
    <scope>NUCLEOTIDE SEQUENCE</scope>
    <source>
        <strain evidence="1">CCV129</strain>
    </source>
</reference>
<dbReference type="Pfam" id="PF13155">
    <property type="entry name" value="Toprim_2"/>
    <property type="match status" value="1"/>
</dbReference>
<name>A0AAJ2TTM3_STEMA</name>
<gene>
    <name evidence="1" type="ORF">U4I38_08970</name>
</gene>
<comment type="caution">
    <text evidence="1">The sequence shown here is derived from an EMBL/GenBank/DDBJ whole genome shotgun (WGS) entry which is preliminary data.</text>
</comment>
<proteinExistence type="predicted"/>
<organism evidence="1 2">
    <name type="scientific">Stenotrophomonas maltophilia</name>
    <name type="common">Pseudomonas maltophilia</name>
    <name type="synonym">Xanthomonas maltophilia</name>
    <dbReference type="NCBI Taxonomy" id="40324"/>
    <lineage>
        <taxon>Bacteria</taxon>
        <taxon>Pseudomonadati</taxon>
        <taxon>Pseudomonadota</taxon>
        <taxon>Gammaproteobacteria</taxon>
        <taxon>Lysobacterales</taxon>
        <taxon>Lysobacteraceae</taxon>
        <taxon>Stenotrophomonas</taxon>
        <taxon>Stenotrophomonas maltophilia group</taxon>
    </lineage>
</organism>
<dbReference type="EMBL" id="JAXRVB010000007">
    <property type="protein sequence ID" value="MDZ5764605.1"/>
    <property type="molecule type" value="Genomic_DNA"/>
</dbReference>